<dbReference type="Proteomes" id="UP000887578">
    <property type="component" value="Unplaced"/>
</dbReference>
<feature type="region of interest" description="Disordered" evidence="1">
    <location>
        <begin position="1"/>
        <end position="25"/>
    </location>
</feature>
<organism evidence="2 3">
    <name type="scientific">Panagrolaimus davidi</name>
    <dbReference type="NCBI Taxonomy" id="227884"/>
    <lineage>
        <taxon>Eukaryota</taxon>
        <taxon>Metazoa</taxon>
        <taxon>Ecdysozoa</taxon>
        <taxon>Nematoda</taxon>
        <taxon>Chromadorea</taxon>
        <taxon>Rhabditida</taxon>
        <taxon>Tylenchina</taxon>
        <taxon>Panagrolaimomorpha</taxon>
        <taxon>Panagrolaimoidea</taxon>
        <taxon>Panagrolaimidae</taxon>
        <taxon>Panagrolaimus</taxon>
    </lineage>
</organism>
<evidence type="ECO:0000313" key="3">
    <source>
        <dbReference type="WBParaSite" id="PDA_v2.g6153.t1"/>
    </source>
</evidence>
<proteinExistence type="predicted"/>
<dbReference type="WBParaSite" id="PDA_v2.g6153.t1">
    <property type="protein sequence ID" value="PDA_v2.g6153.t1"/>
    <property type="gene ID" value="PDA_v2.g6153"/>
</dbReference>
<name>A0A914QWC1_9BILA</name>
<protein>
    <submittedName>
        <fullName evidence="3">Uncharacterized protein</fullName>
    </submittedName>
</protein>
<sequence length="83" mass="9453">MDEHGTGENTKMDKRGTGEILRENVESSYEIIQRKENDTEDDNQIYEYSIPMDSTRSSISPPPTLSPIPDVQVLTFDVSLMIF</sequence>
<evidence type="ECO:0000256" key="1">
    <source>
        <dbReference type="SAM" id="MobiDB-lite"/>
    </source>
</evidence>
<reference evidence="3" key="1">
    <citation type="submission" date="2022-11" db="UniProtKB">
        <authorList>
            <consortium name="WormBaseParasite"/>
        </authorList>
    </citation>
    <scope>IDENTIFICATION</scope>
</reference>
<evidence type="ECO:0000313" key="2">
    <source>
        <dbReference type="Proteomes" id="UP000887578"/>
    </source>
</evidence>
<accession>A0A914QWC1</accession>
<dbReference type="AlphaFoldDB" id="A0A914QWC1"/>
<keyword evidence="2" id="KW-1185">Reference proteome</keyword>